<feature type="transmembrane region" description="Helical" evidence="1">
    <location>
        <begin position="6"/>
        <end position="30"/>
    </location>
</feature>
<proteinExistence type="predicted"/>
<dbReference type="InterPro" id="IPR011397">
    <property type="entry name" value="YhfC"/>
</dbReference>
<feature type="transmembrane region" description="Helical" evidence="1">
    <location>
        <begin position="64"/>
        <end position="86"/>
    </location>
</feature>
<dbReference type="EMBL" id="VSSQ01121913">
    <property type="protein sequence ID" value="MPN54065.1"/>
    <property type="molecule type" value="Genomic_DNA"/>
</dbReference>
<dbReference type="AlphaFoldDB" id="A0A645IRR0"/>
<evidence type="ECO:0000313" key="2">
    <source>
        <dbReference type="EMBL" id="MPN54065.1"/>
    </source>
</evidence>
<keyword evidence="1" id="KW-0472">Membrane</keyword>
<feature type="transmembrane region" description="Helical" evidence="1">
    <location>
        <begin position="37"/>
        <end position="58"/>
    </location>
</feature>
<accession>A0A645IRR0</accession>
<sequence>MPFWIFLVGAVERMSAVALHVSLSVLVWFAAKNNKRFWLFPLAILLHLVVDMAAVVLNGLGLNVWILEGVVFVLAALLIVLAVVVWKKNHTVEQPAVVLEETPAEAQA</sequence>
<organism evidence="2">
    <name type="scientific">bioreactor metagenome</name>
    <dbReference type="NCBI Taxonomy" id="1076179"/>
    <lineage>
        <taxon>unclassified sequences</taxon>
        <taxon>metagenomes</taxon>
        <taxon>ecological metagenomes</taxon>
    </lineage>
</organism>
<keyword evidence="1" id="KW-1133">Transmembrane helix</keyword>
<name>A0A645IRR0_9ZZZZ</name>
<keyword evidence="1" id="KW-0812">Transmembrane</keyword>
<comment type="caution">
    <text evidence="2">The sequence shown here is derived from an EMBL/GenBank/DDBJ whole genome shotgun (WGS) entry which is preliminary data.</text>
</comment>
<dbReference type="Pfam" id="PF10086">
    <property type="entry name" value="YhfC"/>
    <property type="match status" value="1"/>
</dbReference>
<evidence type="ECO:0008006" key="3">
    <source>
        <dbReference type="Google" id="ProtNLM"/>
    </source>
</evidence>
<reference evidence="2" key="1">
    <citation type="submission" date="2019-08" db="EMBL/GenBank/DDBJ databases">
        <authorList>
            <person name="Kucharzyk K."/>
            <person name="Murdoch R.W."/>
            <person name="Higgins S."/>
            <person name="Loffler F."/>
        </authorList>
    </citation>
    <scope>NUCLEOTIDE SEQUENCE</scope>
</reference>
<gene>
    <name evidence="2" type="ORF">SDC9_201734</name>
</gene>
<evidence type="ECO:0000256" key="1">
    <source>
        <dbReference type="SAM" id="Phobius"/>
    </source>
</evidence>
<protein>
    <recommendedName>
        <fullName evidence="3">YhfC family intramembrane metalloprotease</fullName>
    </recommendedName>
</protein>